<feature type="compositionally biased region" description="Polar residues" evidence="1">
    <location>
        <begin position="282"/>
        <end position="296"/>
    </location>
</feature>
<gene>
    <name evidence="2" type="ORF">GN958_ATG22221</name>
</gene>
<dbReference type="PANTHER" id="PTHR46500">
    <property type="entry name" value="CILIA- AND FLAGELLA-ASSOCIATED PROTEIN 221"/>
    <property type="match status" value="1"/>
</dbReference>
<feature type="region of interest" description="Disordered" evidence="1">
    <location>
        <begin position="365"/>
        <end position="388"/>
    </location>
</feature>
<evidence type="ECO:0008006" key="4">
    <source>
        <dbReference type="Google" id="ProtNLM"/>
    </source>
</evidence>
<dbReference type="Gene3D" id="2.60.40.10">
    <property type="entry name" value="Immunoglobulins"/>
    <property type="match status" value="1"/>
</dbReference>
<dbReference type="GO" id="GO:0044458">
    <property type="term" value="P:motile cilium assembly"/>
    <property type="evidence" value="ECO:0007669"/>
    <property type="project" value="TreeGrafter"/>
</dbReference>
<reference evidence="2" key="1">
    <citation type="submission" date="2020-03" db="EMBL/GenBank/DDBJ databases">
        <title>Hybrid Assembly of Korean Phytophthora infestans isolates.</title>
        <authorList>
            <person name="Prokchorchik M."/>
            <person name="Lee Y."/>
            <person name="Seo J."/>
            <person name="Cho J.-H."/>
            <person name="Park Y.-E."/>
            <person name="Jang D.-C."/>
            <person name="Im J.-S."/>
            <person name="Choi J.-G."/>
            <person name="Park H.-J."/>
            <person name="Lee G.-B."/>
            <person name="Lee Y.-G."/>
            <person name="Hong S.-Y."/>
            <person name="Cho K."/>
            <person name="Sohn K.H."/>
        </authorList>
    </citation>
    <scope>NUCLEOTIDE SEQUENCE</scope>
    <source>
        <strain evidence="2">KR_2_A2</strain>
    </source>
</reference>
<sequence>MEPGRHTSSAVSSASASPVSSPRTRRPMTTTTDEILYTQPASVHFGGFELWRSVQQRIRVRNNSAKAIRLRYTFPTGKKGFRATFAKVDRPSFVSAGLCEEILVSFTPPTGFQYYYDCIQVQCEEIAYGSNTDVTRSGSTLIPLHAYPMVNEVAFPTRLDFGVVARGTCARKFLDITCSVPVEFEYELRVTKPHPAFTVFPLTGSIPPTGEACIELEYRPLQYATASAELELHVSQLGFVPRICTLVGSSSSTAVGGSTTVEVAQLKGGSPASPAGKERSGRQTAEQAKISKASTPRTETKTRRKEYAKVEPQSDEVNEREELEKVRGIEIPHNLSSVTGVTFVLNQESGKFKPKDLKKAIARNRALQQQQREEQAKLSTGKAPDDQDEDAATLNFHALVQEEEGYLERTRVGKQIKDMFFLQELREVAEAEKTLEFQSHKVHLGQRLLSSKQVDYLAKLREKNSRVLTNQQREQLRTMFINVLYDPPVVCDQKNDNNQLLLLGELKTAVLPAHFIPAYTPDFKPYKNDLWARRQRLLRRLVRAVSTCMLRLRAQKRLNRIHAWLDGSKTRAQVREKVALDWQSSTQTGCIAVPEAEKYKVSMQKAIQKSNESVSNDDSSRNYLSSFPIIEESTTQKHRESIDVPADWGLKFTSFTFMELKPRDESLLMGHEPFPLPALPTYVPLQHTRLLRQGAKDEFGVLDSLLLQSPASKVDVFSTDDTSIDQTLSGSAPSMLEMLPSDIFQRPQASVRPLQELQGQRETESSYALRPRRVFRTFPTYFMAWQNSQIGLQSVTGSHDGVKLYLSDAFLSSTDRKQVEPVFPFATEFSITANGSMFGDAWNLDYNTVPPLAKRADDIPSLSDSESDEDGGTGEAHISWKHALELFEDPSAGLNDDKPSSIFEDGELFGCEKGVFSFQRYRHLIRQERAYNIHRQKLFERLPELLDAVSTQIEHPDYAFELLAREILVIWDKWSDLCEDVG</sequence>
<feature type="region of interest" description="Disordered" evidence="1">
    <location>
        <begin position="1"/>
        <end position="33"/>
    </location>
</feature>
<evidence type="ECO:0000313" key="2">
    <source>
        <dbReference type="EMBL" id="KAF4128587.1"/>
    </source>
</evidence>
<feature type="compositionally biased region" description="Low complexity" evidence="1">
    <location>
        <begin position="7"/>
        <end position="32"/>
    </location>
</feature>
<comment type="caution">
    <text evidence="2">The sequence shown here is derived from an EMBL/GenBank/DDBJ whole genome shotgun (WGS) entry which is preliminary data.</text>
</comment>
<feature type="region of interest" description="Disordered" evidence="1">
    <location>
        <begin position="266"/>
        <end position="321"/>
    </location>
</feature>
<dbReference type="Proteomes" id="UP000704712">
    <property type="component" value="Unassembled WGS sequence"/>
</dbReference>
<protein>
    <recommendedName>
        <fullName evidence="4">Primary ciliary dyskinesia protein 1</fullName>
    </recommendedName>
</protein>
<feature type="region of interest" description="Disordered" evidence="1">
    <location>
        <begin position="855"/>
        <end position="875"/>
    </location>
</feature>
<dbReference type="InterPro" id="IPR029676">
    <property type="entry name" value="CFAP221"/>
</dbReference>
<evidence type="ECO:0000313" key="3">
    <source>
        <dbReference type="Proteomes" id="UP000704712"/>
    </source>
</evidence>
<evidence type="ECO:0000256" key="1">
    <source>
        <dbReference type="SAM" id="MobiDB-lite"/>
    </source>
</evidence>
<dbReference type="GO" id="GO:0003341">
    <property type="term" value="P:cilium movement"/>
    <property type="evidence" value="ECO:0007669"/>
    <property type="project" value="InterPro"/>
</dbReference>
<accession>A0A8S9TNW4</accession>
<name>A0A8S9TNW4_PHYIN</name>
<proteinExistence type="predicted"/>
<dbReference type="PANTHER" id="PTHR46500:SF1">
    <property type="entry name" value="CILIA- AND FLAGELLA-ASSOCIATED PROTEIN 221"/>
    <property type="match status" value="1"/>
</dbReference>
<dbReference type="AlphaFoldDB" id="A0A8S9TNW4"/>
<dbReference type="EMBL" id="JAACNO010003087">
    <property type="protein sequence ID" value="KAF4128587.1"/>
    <property type="molecule type" value="Genomic_DNA"/>
</dbReference>
<dbReference type="InterPro" id="IPR013783">
    <property type="entry name" value="Ig-like_fold"/>
</dbReference>
<dbReference type="GO" id="GO:0097729">
    <property type="term" value="C:9+2 motile cilium"/>
    <property type="evidence" value="ECO:0007669"/>
    <property type="project" value="TreeGrafter"/>
</dbReference>
<organism evidence="2 3">
    <name type="scientific">Phytophthora infestans</name>
    <name type="common">Potato late blight agent</name>
    <name type="synonym">Botrytis infestans</name>
    <dbReference type="NCBI Taxonomy" id="4787"/>
    <lineage>
        <taxon>Eukaryota</taxon>
        <taxon>Sar</taxon>
        <taxon>Stramenopiles</taxon>
        <taxon>Oomycota</taxon>
        <taxon>Peronosporomycetes</taxon>
        <taxon>Peronosporales</taxon>
        <taxon>Peronosporaceae</taxon>
        <taxon>Phytophthora</taxon>
    </lineage>
</organism>
<feature type="compositionally biased region" description="Basic and acidic residues" evidence="1">
    <location>
        <begin position="298"/>
        <end position="309"/>
    </location>
</feature>